<feature type="repeat" description="PPR" evidence="3">
    <location>
        <begin position="390"/>
        <end position="424"/>
    </location>
</feature>
<dbReference type="InterPro" id="IPR032867">
    <property type="entry name" value="DYW_dom"/>
</dbReference>
<keyword evidence="2" id="KW-0677">Repeat</keyword>
<feature type="domain" description="DYW" evidence="4">
    <location>
        <begin position="604"/>
        <end position="648"/>
    </location>
</feature>
<dbReference type="EMBL" id="JABTTQ020000006">
    <property type="protein sequence ID" value="KAK6152690.1"/>
    <property type="molecule type" value="Genomic_DNA"/>
</dbReference>
<evidence type="ECO:0000313" key="5">
    <source>
        <dbReference type="EMBL" id="KAK6152690.1"/>
    </source>
</evidence>
<dbReference type="Proteomes" id="UP001318860">
    <property type="component" value="Unassembled WGS sequence"/>
</dbReference>
<accession>A0ABR0WZP2</accession>
<dbReference type="InterPro" id="IPR046960">
    <property type="entry name" value="PPR_At4g14850-like_plant"/>
</dbReference>
<dbReference type="InterPro" id="IPR011990">
    <property type="entry name" value="TPR-like_helical_dom_sf"/>
</dbReference>
<feature type="repeat" description="PPR" evidence="3">
    <location>
        <begin position="289"/>
        <end position="323"/>
    </location>
</feature>
<organism evidence="5 6">
    <name type="scientific">Rehmannia glutinosa</name>
    <name type="common">Chinese foxglove</name>
    <dbReference type="NCBI Taxonomy" id="99300"/>
    <lineage>
        <taxon>Eukaryota</taxon>
        <taxon>Viridiplantae</taxon>
        <taxon>Streptophyta</taxon>
        <taxon>Embryophyta</taxon>
        <taxon>Tracheophyta</taxon>
        <taxon>Spermatophyta</taxon>
        <taxon>Magnoliopsida</taxon>
        <taxon>eudicotyledons</taxon>
        <taxon>Gunneridae</taxon>
        <taxon>Pentapetalae</taxon>
        <taxon>asterids</taxon>
        <taxon>lamiids</taxon>
        <taxon>Lamiales</taxon>
        <taxon>Orobanchaceae</taxon>
        <taxon>Rehmannieae</taxon>
        <taxon>Rehmannia</taxon>
    </lineage>
</organism>
<dbReference type="PANTHER" id="PTHR47926">
    <property type="entry name" value="PENTATRICOPEPTIDE REPEAT-CONTAINING PROTEIN"/>
    <property type="match status" value="1"/>
</dbReference>
<dbReference type="InterPro" id="IPR046848">
    <property type="entry name" value="E_motif"/>
</dbReference>
<protein>
    <recommendedName>
        <fullName evidence="4">DYW domain-containing protein</fullName>
    </recommendedName>
</protein>
<dbReference type="SUPFAM" id="SSF48452">
    <property type="entry name" value="TPR-like"/>
    <property type="match status" value="1"/>
</dbReference>
<comment type="similarity">
    <text evidence="1">Belongs to the PPR family. PCMP-H subfamily.</text>
</comment>
<sequence length="811" mass="91703">MKANPLNLRKLFRYLSLRSSLLSSSFSSQTHSIQAVNPQKPIFRSPENAGPFINRSGRDSKFKETVDQLCQQKRLKDVIQLLENQVHQPSAALLTTILQLCIEKRALDEGRKVHAHIKGSGFVPGPFISNKILDLYCKCGSILDAQKLFDEMGDRDLCSWNTLISGYAKLGWVLEARKLFDEMPKRDNFSWTAMISAYVKHKQPENALELYRAMQRNEIFMCNKFTVSSALAASAAMQSLRLGKEIHGHIMRTGLDSDAVVWSALLDVYGKCGSLNEARYIFDRTLGKDTVSWTAMIDRYFGDGKWEEGLTLFSDFLSSGIRPNEFTFAGVLNACAHQTAEELGRQVHGHMMRTGFDPLSFAASALVHMYTKCGSVERAHKVFKWLPRPDLVSWTSLINGYAQNGQPHEALKLFDSLLQSGNQPDHITFIGVLSACTHAGLVDKGVEYFHSIKEKHGLSHTADHYACVVDLLSRSGRFREAKDIINKMPIKPDKFLWASLLGGCRIHGNFELAERAAEALFQIEPENAATYVTLAIYATAGKWSEVAKIRKLMDERGVVKKPGMSWIDVKKKVHIFLVGDQSHLRSNEIFEFLGKVSKRMKEEGYVPHTNYVLHDVEEEQKEQNLFYHSEKLVAFGIISTPQDLRLRMKVSSVQGYYSGPVLDFWDHHNYSYSGTKASLSYTDGYDYLRLGAFRGLHGWNEVLGLVEALSPMGEESGITGLFLNLMRKLLLMPFIHRKRIFQNLDHLVKDAGIKFVLNLIFQFVLSKRQANERAHVLARATHSYASPFVWVEVSIWIGASLNNVCNLIGRY</sequence>
<dbReference type="Pfam" id="PF14432">
    <property type="entry name" value="DYW_deaminase"/>
    <property type="match status" value="1"/>
</dbReference>
<dbReference type="Pfam" id="PF20431">
    <property type="entry name" value="E_motif"/>
    <property type="match status" value="1"/>
</dbReference>
<dbReference type="InterPro" id="IPR002885">
    <property type="entry name" value="PPR_rpt"/>
</dbReference>
<name>A0ABR0WZP2_REHGL</name>
<feature type="repeat" description="PPR" evidence="3">
    <location>
        <begin position="156"/>
        <end position="190"/>
    </location>
</feature>
<evidence type="ECO:0000313" key="6">
    <source>
        <dbReference type="Proteomes" id="UP001318860"/>
    </source>
</evidence>
<dbReference type="Pfam" id="PF01535">
    <property type="entry name" value="PPR"/>
    <property type="match status" value="5"/>
</dbReference>
<dbReference type="NCBIfam" id="TIGR00756">
    <property type="entry name" value="PPR"/>
    <property type="match status" value="4"/>
</dbReference>
<evidence type="ECO:0000256" key="1">
    <source>
        <dbReference type="ARBA" id="ARBA00006643"/>
    </source>
</evidence>
<comment type="caution">
    <text evidence="5">The sequence shown here is derived from an EMBL/GenBank/DDBJ whole genome shotgun (WGS) entry which is preliminary data.</text>
</comment>
<dbReference type="PANTHER" id="PTHR47926:SF414">
    <property type="entry name" value="PENTATRICOPEPTIDE REPEAT-CONTAINING PROTEIN DOT4, CHLOROPLASTIC-LIKE"/>
    <property type="match status" value="1"/>
</dbReference>
<dbReference type="PROSITE" id="PS51375">
    <property type="entry name" value="PPR"/>
    <property type="match status" value="3"/>
</dbReference>
<evidence type="ECO:0000256" key="3">
    <source>
        <dbReference type="PROSITE-ProRule" id="PRU00708"/>
    </source>
</evidence>
<evidence type="ECO:0000259" key="4">
    <source>
        <dbReference type="Pfam" id="PF14432"/>
    </source>
</evidence>
<reference evidence="5 6" key="1">
    <citation type="journal article" date="2021" name="Comput. Struct. Biotechnol. J.">
        <title>De novo genome assembly of the potent medicinal plant Rehmannia glutinosa using nanopore technology.</title>
        <authorList>
            <person name="Ma L."/>
            <person name="Dong C."/>
            <person name="Song C."/>
            <person name="Wang X."/>
            <person name="Zheng X."/>
            <person name="Niu Y."/>
            <person name="Chen S."/>
            <person name="Feng W."/>
        </authorList>
    </citation>
    <scope>NUCLEOTIDE SEQUENCE [LARGE SCALE GENOMIC DNA]</scope>
    <source>
        <strain evidence="5">DH-2019</strain>
    </source>
</reference>
<keyword evidence="6" id="KW-1185">Reference proteome</keyword>
<dbReference type="Pfam" id="PF13041">
    <property type="entry name" value="PPR_2"/>
    <property type="match status" value="2"/>
</dbReference>
<gene>
    <name evidence="5" type="ORF">DH2020_012329</name>
</gene>
<evidence type="ECO:0000256" key="2">
    <source>
        <dbReference type="ARBA" id="ARBA00022737"/>
    </source>
</evidence>
<dbReference type="Gene3D" id="1.25.40.10">
    <property type="entry name" value="Tetratricopeptide repeat domain"/>
    <property type="match status" value="4"/>
</dbReference>
<proteinExistence type="inferred from homology"/>